<evidence type="ECO:0000256" key="1">
    <source>
        <dbReference type="SAM" id="SignalP"/>
    </source>
</evidence>
<evidence type="ECO:0000259" key="2">
    <source>
        <dbReference type="Pfam" id="PF03413"/>
    </source>
</evidence>
<feature type="domain" description="PepSY" evidence="2">
    <location>
        <begin position="51"/>
        <end position="104"/>
    </location>
</feature>
<dbReference type="Pfam" id="PF03413">
    <property type="entry name" value="PepSY"/>
    <property type="match status" value="1"/>
</dbReference>
<dbReference type="EMBL" id="CP037867">
    <property type="protein sequence ID" value="QBM30482.1"/>
    <property type="molecule type" value="Genomic_DNA"/>
</dbReference>
<reference evidence="3 4" key="1">
    <citation type="submission" date="2019-03" db="EMBL/GenBank/DDBJ databases">
        <authorList>
            <person name="Sebastian G."/>
            <person name="Baumann P."/>
            <person name="Ruckert C."/>
            <person name="Kalinowski J."/>
            <person name="Nebel B."/>
            <person name="Takors R."/>
            <person name="Blombach B."/>
        </authorList>
    </citation>
    <scope>NUCLEOTIDE SEQUENCE [LARGE SCALE GENOMIC DNA]</scope>
    <source>
        <strain evidence="3 4">DSM 1084</strain>
    </source>
</reference>
<dbReference type="Proteomes" id="UP000293912">
    <property type="component" value="Chromosome"/>
</dbReference>
<dbReference type="KEGG" id="hpse:HPF_22535"/>
<proteinExistence type="predicted"/>
<feature type="signal peptide" evidence="1">
    <location>
        <begin position="1"/>
        <end position="19"/>
    </location>
</feature>
<name>A0A4P6X1N2_HYDPS</name>
<evidence type="ECO:0000313" key="3">
    <source>
        <dbReference type="EMBL" id="QBM30482.1"/>
    </source>
</evidence>
<accession>A0A4P6X1N2</accession>
<feature type="chain" id="PRO_5021015519" description="PepSY domain-containing protein" evidence="1">
    <location>
        <begin position="20"/>
        <end position="117"/>
    </location>
</feature>
<evidence type="ECO:0000313" key="4">
    <source>
        <dbReference type="Proteomes" id="UP000293912"/>
    </source>
</evidence>
<keyword evidence="1" id="KW-0732">Signal</keyword>
<sequence precursor="true">MASSTRHLFLLRASTLVLAAALSAGAVARDRGDHERAREALVAGQILPLRTVLERLEREQAGQVLEIELESEGRRWIYEVKLLQPGGQLLKLEVDASTGEVIGRRERPPHPSRGDAR</sequence>
<organism evidence="3 4">
    <name type="scientific">Hydrogenophaga pseudoflava</name>
    <name type="common">Pseudomonas carboxydoflava</name>
    <dbReference type="NCBI Taxonomy" id="47421"/>
    <lineage>
        <taxon>Bacteria</taxon>
        <taxon>Pseudomonadati</taxon>
        <taxon>Pseudomonadota</taxon>
        <taxon>Betaproteobacteria</taxon>
        <taxon>Burkholderiales</taxon>
        <taxon>Comamonadaceae</taxon>
        <taxon>Hydrogenophaga</taxon>
    </lineage>
</organism>
<gene>
    <name evidence="3" type="ORF">HPF_22535</name>
</gene>
<dbReference type="InterPro" id="IPR025711">
    <property type="entry name" value="PepSY"/>
</dbReference>
<dbReference type="AlphaFoldDB" id="A0A4P6X1N2"/>
<dbReference type="RefSeq" id="WP_066159234.1">
    <property type="nucleotide sequence ID" value="NZ_CP037867.1"/>
</dbReference>
<dbReference type="Gene3D" id="3.10.450.40">
    <property type="match status" value="1"/>
</dbReference>
<keyword evidence="4" id="KW-1185">Reference proteome</keyword>
<protein>
    <recommendedName>
        <fullName evidence="2">PepSY domain-containing protein</fullName>
    </recommendedName>
</protein>